<dbReference type="PROSITE" id="PS51194">
    <property type="entry name" value="HELICASE_CTER"/>
    <property type="match status" value="1"/>
</dbReference>
<evidence type="ECO:0000313" key="13">
    <source>
        <dbReference type="Proteomes" id="UP000886883"/>
    </source>
</evidence>
<dbReference type="PANTHER" id="PTHR47962:SF5">
    <property type="entry name" value="ATP-DEPENDENT HELICASE LHR-RELATED"/>
    <property type="match status" value="1"/>
</dbReference>
<dbReference type="GO" id="GO:0004386">
    <property type="term" value="F:helicase activity"/>
    <property type="evidence" value="ECO:0007669"/>
    <property type="project" value="UniProtKB-KW"/>
</dbReference>
<dbReference type="PANTHER" id="PTHR47962">
    <property type="entry name" value="ATP-DEPENDENT HELICASE LHR-RELATED-RELATED"/>
    <property type="match status" value="1"/>
</dbReference>
<keyword evidence="1" id="KW-0547">Nucleotide-binding</keyword>
<accession>A0A9D2SCP6</accession>
<evidence type="ECO:0000256" key="9">
    <source>
        <dbReference type="SAM" id="MobiDB-lite"/>
    </source>
</evidence>
<dbReference type="SMART" id="SM00487">
    <property type="entry name" value="DEXDc"/>
    <property type="match status" value="1"/>
</dbReference>
<evidence type="ECO:0000259" key="10">
    <source>
        <dbReference type="PROSITE" id="PS51192"/>
    </source>
</evidence>
<keyword evidence="4 12" id="KW-0347">Helicase</keyword>
<dbReference type="Pfam" id="PF23235">
    <property type="entry name" value="WHD_3rd_Lhr"/>
    <property type="match status" value="1"/>
</dbReference>
<dbReference type="InterPro" id="IPR027417">
    <property type="entry name" value="P-loop_NTPase"/>
</dbReference>
<dbReference type="SUPFAM" id="SSF52540">
    <property type="entry name" value="P-loop containing nucleoside triphosphate hydrolases"/>
    <property type="match status" value="1"/>
</dbReference>
<dbReference type="Proteomes" id="UP000886883">
    <property type="component" value="Unassembled WGS sequence"/>
</dbReference>
<dbReference type="Gene3D" id="3.40.50.300">
    <property type="entry name" value="P-loop containing nucleotide triphosphate hydrolases"/>
    <property type="match status" value="2"/>
</dbReference>
<gene>
    <name evidence="12" type="ORF">H9763_02285</name>
</gene>
<protein>
    <submittedName>
        <fullName evidence="12">DEAD/DEAH box helicase</fullName>
    </submittedName>
</protein>
<dbReference type="GO" id="GO:0005524">
    <property type="term" value="F:ATP binding"/>
    <property type="evidence" value="ECO:0007669"/>
    <property type="project" value="UniProtKB-KW"/>
</dbReference>
<feature type="compositionally biased region" description="Basic and acidic residues" evidence="9">
    <location>
        <begin position="859"/>
        <end position="871"/>
    </location>
</feature>
<keyword evidence="2" id="KW-0227">DNA damage</keyword>
<dbReference type="GO" id="GO:0006281">
    <property type="term" value="P:DNA repair"/>
    <property type="evidence" value="ECO:0007669"/>
    <property type="project" value="UniProtKB-KW"/>
</dbReference>
<name>A0A9D2SCP6_9FIRM</name>
<feature type="domain" description="Helicase C-terminal" evidence="11">
    <location>
        <begin position="259"/>
        <end position="434"/>
    </location>
</feature>
<organism evidence="12 13">
    <name type="scientific">Candidatus Eisenbergiella merdigallinarum</name>
    <dbReference type="NCBI Taxonomy" id="2838552"/>
    <lineage>
        <taxon>Bacteria</taxon>
        <taxon>Bacillati</taxon>
        <taxon>Bacillota</taxon>
        <taxon>Clostridia</taxon>
        <taxon>Lachnospirales</taxon>
        <taxon>Lachnospiraceae</taxon>
        <taxon>Eisenbergiella</taxon>
    </lineage>
</organism>
<dbReference type="Pfam" id="PF23234">
    <property type="entry name" value="WHD_4th_Lhr"/>
    <property type="match status" value="1"/>
</dbReference>
<feature type="region of interest" description="Disordered" evidence="9">
    <location>
        <begin position="845"/>
        <end position="871"/>
    </location>
</feature>
<dbReference type="InterPro" id="IPR013701">
    <property type="entry name" value="Lhr-like_DEAD/DEAH_assoc"/>
</dbReference>
<dbReference type="InterPro" id="IPR055367">
    <property type="entry name" value="WH4_Lhr"/>
</dbReference>
<dbReference type="Pfam" id="PF08494">
    <property type="entry name" value="DEAD_assoc"/>
    <property type="match status" value="1"/>
</dbReference>
<evidence type="ECO:0000256" key="4">
    <source>
        <dbReference type="ARBA" id="ARBA00022806"/>
    </source>
</evidence>
<evidence type="ECO:0000313" key="12">
    <source>
        <dbReference type="EMBL" id="HJB90276.1"/>
    </source>
</evidence>
<proteinExistence type="predicted"/>
<dbReference type="GO" id="GO:0003677">
    <property type="term" value="F:DNA binding"/>
    <property type="evidence" value="ECO:0007669"/>
    <property type="project" value="UniProtKB-KW"/>
</dbReference>
<reference evidence="12" key="2">
    <citation type="submission" date="2021-04" db="EMBL/GenBank/DDBJ databases">
        <authorList>
            <person name="Gilroy R."/>
        </authorList>
    </citation>
    <scope>NUCLEOTIDE SEQUENCE</scope>
    <source>
        <strain evidence="12">USAMLcec3-2134</strain>
    </source>
</reference>
<keyword evidence="3" id="KW-0378">Hydrolase</keyword>
<evidence type="ECO:0000259" key="11">
    <source>
        <dbReference type="PROSITE" id="PS51194"/>
    </source>
</evidence>
<keyword evidence="8" id="KW-0413">Isomerase</keyword>
<evidence type="ECO:0000256" key="7">
    <source>
        <dbReference type="ARBA" id="ARBA00023204"/>
    </source>
</evidence>
<dbReference type="InterPro" id="IPR014001">
    <property type="entry name" value="Helicase_ATP-bd"/>
</dbReference>
<keyword evidence="7" id="KW-0234">DNA repair</keyword>
<dbReference type="InterPro" id="IPR052511">
    <property type="entry name" value="ATP-dep_Helicase"/>
</dbReference>
<dbReference type="InterPro" id="IPR055368">
    <property type="entry name" value="WH3_Lhr"/>
</dbReference>
<dbReference type="SMART" id="SM00490">
    <property type="entry name" value="HELICc"/>
    <property type="match status" value="1"/>
</dbReference>
<dbReference type="EMBL" id="DWXE01000007">
    <property type="protein sequence ID" value="HJB90276.1"/>
    <property type="molecule type" value="Genomic_DNA"/>
</dbReference>
<keyword evidence="5" id="KW-0067">ATP-binding</keyword>
<dbReference type="Pfam" id="PF00270">
    <property type="entry name" value="DEAD"/>
    <property type="match status" value="1"/>
</dbReference>
<dbReference type="GO" id="GO:0016887">
    <property type="term" value="F:ATP hydrolysis activity"/>
    <property type="evidence" value="ECO:0007669"/>
    <property type="project" value="TreeGrafter"/>
</dbReference>
<keyword evidence="6" id="KW-0238">DNA-binding</keyword>
<evidence type="ECO:0000256" key="5">
    <source>
        <dbReference type="ARBA" id="ARBA00022840"/>
    </source>
</evidence>
<evidence type="ECO:0000256" key="2">
    <source>
        <dbReference type="ARBA" id="ARBA00022763"/>
    </source>
</evidence>
<dbReference type="InterPro" id="IPR001650">
    <property type="entry name" value="Helicase_C-like"/>
</dbReference>
<evidence type="ECO:0000256" key="6">
    <source>
        <dbReference type="ARBA" id="ARBA00023125"/>
    </source>
</evidence>
<reference evidence="12" key="1">
    <citation type="journal article" date="2021" name="PeerJ">
        <title>Extensive microbial diversity within the chicken gut microbiome revealed by metagenomics and culture.</title>
        <authorList>
            <person name="Gilroy R."/>
            <person name="Ravi A."/>
            <person name="Getino M."/>
            <person name="Pursley I."/>
            <person name="Horton D.L."/>
            <person name="Alikhan N.F."/>
            <person name="Baker D."/>
            <person name="Gharbi K."/>
            <person name="Hall N."/>
            <person name="Watson M."/>
            <person name="Adriaenssens E.M."/>
            <person name="Foster-Nyarko E."/>
            <person name="Jarju S."/>
            <person name="Secka A."/>
            <person name="Antonio M."/>
            <person name="Oren A."/>
            <person name="Chaudhuri R.R."/>
            <person name="La Ragione R."/>
            <person name="Hildebrand F."/>
            <person name="Pallen M.J."/>
        </authorList>
    </citation>
    <scope>NUCLEOTIDE SEQUENCE</scope>
    <source>
        <strain evidence="12">USAMLcec3-2134</strain>
    </source>
</reference>
<dbReference type="Pfam" id="PF00271">
    <property type="entry name" value="Helicase_C"/>
    <property type="match status" value="1"/>
</dbReference>
<dbReference type="InterPro" id="IPR011545">
    <property type="entry name" value="DEAD/DEAH_box_helicase_dom"/>
</dbReference>
<sequence length="1404" mass="156191">MSDDALHIFSPRTAEWFAETFGEPTAVQKEAWPAIAAGGPVLVSAPTGTGKTLSAFLVFLDRFQTMAKRGELEEKLYLIYVSPLKSLAADIRENLERPLQGILPRREGSGRSPAEEPAISVGVRTGDTGQRERQRMIRRPPHILITTPESLYLMLTSRSGQKMLGTAQAVILDELHALIDSKRGAHLLLSLARLDALCGRNLQRIGLSATIRPLSLAAEWLSPERAAIVAPPMEKKVEIRVRGCIPSAGGRKNPLWEELARMVYERCQGKRSVIAFLEGRRYAEKLAWFVNQLGGPDFARVHHGSLSREQRQETETALREGRLRLLCATSSMELGIDVGEVDEVIQVGCPATVSSAMQRLGRAGHNPGRVSVMDLYPRTAPEGILCGMTAVLACRGGVEEACPPRRCLDVLAQHLVSMAASCESAPAYRVDDVMKLLGRAWPFADVEPEAVKRVLSMLAGGYEHRQEIPARPRVIYDPVREAVYGDAYSRMLAVAAGGTIPDRGMFAARTPEGVKVGELDEEFVYESRIGDRFLLGAFGWKIIGQDRDTVFVEQDTAQGARLPFWKGETRGRGLKTSLAFGRMMGQLGRAGENGRKQLLIGMGLDDAAADSAAELIRRQLRATGAMPDDKTVVAEHFRDHTGKWQVMFHAPFGRRVLAPLCLLAQYTLRERFGINAGGVEEDGGFLLYGYGEERLPEGILMSIDPDVAPDALRTLLLQTPLFGMTFRYNAARALMLGMKQNHRQPLWSQRLKGAQLLDRAVREADHPLVEETVRECLEDQWDLEGLSWFFSSLHAGLIAVRETETEVPSPLSLPLQWQTEAAEMYSYSPVTQGVRQAVSEGLKELSEGKGREGGGGVRPSREALQKEQERRRLPEDSLQLYALLQMEGDLRAGDLEVPALWLKELAESGRAIYREPGLWIAAEQAQEYETALAEKETGESVRALSRILRRMLYYRGPKRADQMEERYGISPQRVRAALESLGKTLVEEDGLYYHAKRYQRAKRTTVLSLRQEAVTRPASRYAALMARMAASGGGGKERLRDVLKRSVNLSLPASWWEGIVFPARVNGYQPAWLDAVLAEGDFSWRITPQGEIRFASAEATDWDADAAWQEEGLGRCENDREKRVYGELLRRGASFLKPLSACLDGESAQETLLSLAQKGLVCADSFVPVRQWLDREKLAKAPARQRVSARVMAMSAGRWDAVRPAKGISPEEWLEELLSTRLILCRETFRKFGQNPAEGRDFSWPDALRILGVWEYAGKVRRGYFVEGLSGAQYIREEDYGAVMQALAAPDPGICWLNAADPAQVWGKCLPHGEGRSFANLSTTAVALKEGRPAALLERKGSTLRVLEEEHLDEALNRLAADFREKRIFSAQKRLVVKEYPSFAADAFKKAGFQKEMQDWALYR</sequence>
<evidence type="ECO:0000256" key="8">
    <source>
        <dbReference type="ARBA" id="ARBA00023235"/>
    </source>
</evidence>
<feature type="domain" description="Helicase ATP-binding" evidence="10">
    <location>
        <begin position="32"/>
        <end position="229"/>
    </location>
</feature>
<evidence type="ECO:0000256" key="1">
    <source>
        <dbReference type="ARBA" id="ARBA00022741"/>
    </source>
</evidence>
<dbReference type="PROSITE" id="PS51192">
    <property type="entry name" value="HELICASE_ATP_BIND_1"/>
    <property type="match status" value="1"/>
</dbReference>
<comment type="caution">
    <text evidence="12">The sequence shown here is derived from an EMBL/GenBank/DDBJ whole genome shotgun (WGS) entry which is preliminary data.</text>
</comment>
<dbReference type="Pfam" id="PF19306">
    <property type="entry name" value="WHD_Lhr"/>
    <property type="match status" value="1"/>
</dbReference>
<evidence type="ECO:0000256" key="3">
    <source>
        <dbReference type="ARBA" id="ARBA00022801"/>
    </source>
</evidence>
<dbReference type="CDD" id="cd17922">
    <property type="entry name" value="DEXHc_LHR-like"/>
    <property type="match status" value="1"/>
</dbReference>
<dbReference type="InterPro" id="IPR045628">
    <property type="entry name" value="Lhr_WH_dom"/>
</dbReference>